<dbReference type="CDD" id="cd00657">
    <property type="entry name" value="Ferritin_like"/>
    <property type="match status" value="1"/>
</dbReference>
<evidence type="ECO:0000313" key="2">
    <source>
        <dbReference type="Proteomes" id="UP000271925"/>
    </source>
</evidence>
<gene>
    <name evidence="1" type="ORF">EHT25_16400</name>
</gene>
<dbReference type="AlphaFoldDB" id="A0A3P1BM01"/>
<accession>A0A3P1BM01</accession>
<dbReference type="InterPro" id="IPR009078">
    <property type="entry name" value="Ferritin-like_SF"/>
</dbReference>
<evidence type="ECO:0000313" key="1">
    <source>
        <dbReference type="EMBL" id="RRB02071.1"/>
    </source>
</evidence>
<sequence>MNLFDIFGKLEKVDPELGERVSFNRRKMFGQLTSLAVSAVPVAAATLLTKSYAGPKDAITDVLNYALTLEYLENKFYATALASTVIPAADKAVFTQIGKHEQQHVAFLKGALAANAAAEPTFDFTAKGTFKDVFTNYQTFLALSQAFEDTGVRAYKGQATALMADDALLTYALQIHAVEARHASVVRRLRGQKGWITNNDGGGTPAAIYSGEDNVMQGTVDITMLELMAGTKISKNAATEAFDEPLSMEQVLPVAKLFIV</sequence>
<reference evidence="1 2" key="1">
    <citation type="submission" date="2018-11" db="EMBL/GenBank/DDBJ databases">
        <authorList>
            <person name="Zhou Z."/>
            <person name="Wang G."/>
        </authorList>
    </citation>
    <scope>NUCLEOTIDE SEQUENCE [LARGE SCALE GENOMIC DNA]</scope>
    <source>
        <strain evidence="1 2">KCTC52004</strain>
    </source>
</reference>
<dbReference type="Pfam" id="PF13668">
    <property type="entry name" value="Ferritin_2"/>
    <property type="match status" value="1"/>
</dbReference>
<dbReference type="SUPFAM" id="SSF47240">
    <property type="entry name" value="Ferritin-like"/>
    <property type="match status" value="1"/>
</dbReference>
<dbReference type="OrthoDB" id="954262at2"/>
<keyword evidence="2" id="KW-1185">Reference proteome</keyword>
<dbReference type="Proteomes" id="UP000271925">
    <property type="component" value="Unassembled WGS sequence"/>
</dbReference>
<dbReference type="EMBL" id="RQJO01000009">
    <property type="protein sequence ID" value="RRB02071.1"/>
    <property type="molecule type" value="Genomic_DNA"/>
</dbReference>
<organism evidence="1 2">
    <name type="scientific">Larkinella rosea</name>
    <dbReference type="NCBI Taxonomy" id="2025312"/>
    <lineage>
        <taxon>Bacteria</taxon>
        <taxon>Pseudomonadati</taxon>
        <taxon>Bacteroidota</taxon>
        <taxon>Cytophagia</taxon>
        <taxon>Cytophagales</taxon>
        <taxon>Spirosomataceae</taxon>
        <taxon>Larkinella</taxon>
    </lineage>
</organism>
<comment type="caution">
    <text evidence="1">The sequence shown here is derived from an EMBL/GenBank/DDBJ whole genome shotgun (WGS) entry which is preliminary data.</text>
</comment>
<dbReference type="RefSeq" id="WP_124876235.1">
    <property type="nucleotide sequence ID" value="NZ_RQJO01000009.1"/>
</dbReference>
<protein>
    <submittedName>
        <fullName evidence="1">Ferritin-like domain-containing protein</fullName>
    </submittedName>
</protein>
<proteinExistence type="predicted"/>
<name>A0A3P1BM01_9BACT</name>